<dbReference type="GO" id="GO:0009098">
    <property type="term" value="P:L-leucine biosynthetic process"/>
    <property type="evidence" value="ECO:0007669"/>
    <property type="project" value="UniProtKB-KW"/>
</dbReference>
<dbReference type="GO" id="GO:0005829">
    <property type="term" value="C:cytosol"/>
    <property type="evidence" value="ECO:0007669"/>
    <property type="project" value="TreeGrafter"/>
</dbReference>
<keyword evidence="12" id="KW-0100">Branched-chain amino acid biosynthesis</keyword>
<gene>
    <name evidence="14" type="ORF">METZ01_LOCUS22433</name>
</gene>
<evidence type="ECO:0000256" key="4">
    <source>
        <dbReference type="ARBA" id="ARBA00013101"/>
    </source>
</evidence>
<organism evidence="14">
    <name type="scientific">marine metagenome</name>
    <dbReference type="NCBI Taxonomy" id="408172"/>
    <lineage>
        <taxon>unclassified sequences</taxon>
        <taxon>metagenomes</taxon>
        <taxon>ecological metagenomes</taxon>
    </lineage>
</organism>
<dbReference type="GO" id="GO:0000287">
    <property type="term" value="F:magnesium ion binding"/>
    <property type="evidence" value="ECO:0007669"/>
    <property type="project" value="InterPro"/>
</dbReference>
<dbReference type="PROSITE" id="PS00470">
    <property type="entry name" value="IDH_IMDH"/>
    <property type="match status" value="1"/>
</dbReference>
<evidence type="ECO:0000256" key="1">
    <source>
        <dbReference type="ARBA" id="ARBA00001936"/>
    </source>
</evidence>
<evidence type="ECO:0000313" key="14">
    <source>
        <dbReference type="EMBL" id="SUZ69579.1"/>
    </source>
</evidence>
<evidence type="ECO:0000256" key="5">
    <source>
        <dbReference type="ARBA" id="ARBA00022430"/>
    </source>
</evidence>
<feature type="domain" description="Isopropylmalate dehydrogenase-like" evidence="13">
    <location>
        <begin position="42"/>
        <end position="395"/>
    </location>
</feature>
<reference evidence="14" key="1">
    <citation type="submission" date="2018-05" db="EMBL/GenBank/DDBJ databases">
        <authorList>
            <person name="Lanie J.A."/>
            <person name="Ng W.-L."/>
            <person name="Kazmierczak K.M."/>
            <person name="Andrzejewski T.M."/>
            <person name="Davidsen T.M."/>
            <person name="Wayne K.J."/>
            <person name="Tettelin H."/>
            <person name="Glass J.I."/>
            <person name="Rusch D."/>
            <person name="Podicherti R."/>
            <person name="Tsui H.-C.T."/>
            <person name="Winkler M.E."/>
        </authorList>
    </citation>
    <scope>NUCLEOTIDE SEQUENCE</scope>
</reference>
<dbReference type="SUPFAM" id="SSF53659">
    <property type="entry name" value="Isocitrate/Isopropylmalate dehydrogenase-like"/>
    <property type="match status" value="1"/>
</dbReference>
<evidence type="ECO:0000256" key="7">
    <source>
        <dbReference type="ARBA" id="ARBA00022723"/>
    </source>
</evidence>
<evidence type="ECO:0000259" key="13">
    <source>
        <dbReference type="SMART" id="SM01329"/>
    </source>
</evidence>
<dbReference type="EC" id="1.1.1.85" evidence="4"/>
<evidence type="ECO:0000256" key="9">
    <source>
        <dbReference type="ARBA" id="ARBA00023002"/>
    </source>
</evidence>
<dbReference type="NCBIfam" id="TIGR00169">
    <property type="entry name" value="leuB"/>
    <property type="match status" value="1"/>
</dbReference>
<comment type="subunit">
    <text evidence="3">Homodimer.</text>
</comment>
<evidence type="ECO:0000256" key="8">
    <source>
        <dbReference type="ARBA" id="ARBA00022842"/>
    </source>
</evidence>
<dbReference type="EMBL" id="UINC01001065">
    <property type="protein sequence ID" value="SUZ69579.1"/>
    <property type="molecule type" value="Genomic_DNA"/>
</dbReference>
<keyword evidence="6" id="KW-0028">Amino-acid biosynthesis</keyword>
<protein>
    <recommendedName>
        <fullName evidence="4">3-isopropylmalate dehydrogenase</fullName>
        <ecNumber evidence="4">1.1.1.85</ecNumber>
    </recommendedName>
</protein>
<sequence>VYDFNLSQTDLLSVNSHLCVVNLAAISKPLIKDSGNSMASYKIALLEGDGIGPEIMAEAIKILRLVEIRNNITFELLPGAFGANAYFSHGHSFPDETKSLCDEADAILKGPIGLNHKESKKIPVDMQPERGALLPLRRRYDTFANFRPVYLPKGIAHFSPLKPEIIGDGIDLIIIRELVGGLYFGNKEVGTNDEGKRYVHETLEYDEDQIARIAKVAFDTAQKRKKVLHNIHKSNVLKSSVLWNEIVGEVGIDYPDVEVEHILVDAAATYLCLNPRQFDVMVMENMFGDILSDQGGGILGSLGLMPSACVGPEKAYYEPSHGSAPDIAGEGIANPYSMIGSVAMMLEMSFNMTQEARNIWQAMQSVFAQGYSTADLSTPGSDIKMIKTNEFGDLVAKELVKN</sequence>
<keyword evidence="7" id="KW-0479">Metal-binding</keyword>
<comment type="cofactor">
    <cofactor evidence="1">
        <name>Mn(2+)</name>
        <dbReference type="ChEBI" id="CHEBI:29035"/>
    </cofactor>
</comment>
<dbReference type="InterPro" id="IPR024084">
    <property type="entry name" value="IsoPropMal-DH-like_dom"/>
</dbReference>
<proteinExistence type="predicted"/>
<dbReference type="InterPro" id="IPR019818">
    <property type="entry name" value="IsoCit/isopropylmalate_DH_CS"/>
</dbReference>
<dbReference type="GO" id="GO:0003862">
    <property type="term" value="F:3-isopropylmalate dehydrogenase activity"/>
    <property type="evidence" value="ECO:0007669"/>
    <property type="project" value="UniProtKB-EC"/>
</dbReference>
<evidence type="ECO:0000256" key="6">
    <source>
        <dbReference type="ARBA" id="ARBA00022605"/>
    </source>
</evidence>
<name>A0A381PUD9_9ZZZZ</name>
<keyword evidence="11" id="KW-0464">Manganese</keyword>
<dbReference type="PANTHER" id="PTHR42979:SF1">
    <property type="entry name" value="3-ISOPROPYLMALATE DEHYDROGENASE"/>
    <property type="match status" value="1"/>
</dbReference>
<evidence type="ECO:0000256" key="12">
    <source>
        <dbReference type="ARBA" id="ARBA00023304"/>
    </source>
</evidence>
<dbReference type="InterPro" id="IPR004429">
    <property type="entry name" value="Isopropylmalate_DH"/>
</dbReference>
<evidence type="ECO:0000256" key="2">
    <source>
        <dbReference type="ARBA" id="ARBA00001946"/>
    </source>
</evidence>
<dbReference type="AlphaFoldDB" id="A0A381PUD9"/>
<accession>A0A381PUD9</accession>
<evidence type="ECO:0000256" key="3">
    <source>
        <dbReference type="ARBA" id="ARBA00011738"/>
    </source>
</evidence>
<dbReference type="Gene3D" id="3.40.718.10">
    <property type="entry name" value="Isopropylmalate Dehydrogenase"/>
    <property type="match status" value="1"/>
</dbReference>
<keyword evidence="8" id="KW-0460">Magnesium</keyword>
<comment type="cofactor">
    <cofactor evidence="2">
        <name>Mg(2+)</name>
        <dbReference type="ChEBI" id="CHEBI:18420"/>
    </cofactor>
</comment>
<dbReference type="PANTHER" id="PTHR42979">
    <property type="entry name" value="3-ISOPROPYLMALATE DEHYDROGENASE"/>
    <property type="match status" value="1"/>
</dbReference>
<dbReference type="Pfam" id="PF00180">
    <property type="entry name" value="Iso_dh"/>
    <property type="match status" value="1"/>
</dbReference>
<keyword evidence="9" id="KW-0560">Oxidoreductase</keyword>
<dbReference type="GO" id="GO:0051287">
    <property type="term" value="F:NAD binding"/>
    <property type="evidence" value="ECO:0007669"/>
    <property type="project" value="InterPro"/>
</dbReference>
<feature type="non-terminal residue" evidence="14">
    <location>
        <position position="1"/>
    </location>
</feature>
<evidence type="ECO:0000256" key="11">
    <source>
        <dbReference type="ARBA" id="ARBA00023211"/>
    </source>
</evidence>
<keyword evidence="10" id="KW-0520">NAD</keyword>
<dbReference type="FunFam" id="3.40.718.10:FF:000006">
    <property type="entry name" value="3-isopropylmalate dehydrogenase"/>
    <property type="match status" value="1"/>
</dbReference>
<keyword evidence="5" id="KW-0432">Leucine biosynthesis</keyword>
<dbReference type="SMART" id="SM01329">
    <property type="entry name" value="Iso_dh"/>
    <property type="match status" value="1"/>
</dbReference>
<evidence type="ECO:0000256" key="10">
    <source>
        <dbReference type="ARBA" id="ARBA00023027"/>
    </source>
</evidence>